<dbReference type="Proteomes" id="UP001155034">
    <property type="component" value="Unassembled WGS sequence"/>
</dbReference>
<evidence type="ECO:0000313" key="1">
    <source>
        <dbReference type="EMBL" id="MCS3866823.1"/>
    </source>
</evidence>
<name>A0A9X2U4M6_9BACT</name>
<organism evidence="1 2">
    <name type="scientific">Salinibacter ruber</name>
    <dbReference type="NCBI Taxonomy" id="146919"/>
    <lineage>
        <taxon>Bacteria</taxon>
        <taxon>Pseudomonadati</taxon>
        <taxon>Rhodothermota</taxon>
        <taxon>Rhodothermia</taxon>
        <taxon>Rhodothermales</taxon>
        <taxon>Salinibacteraceae</taxon>
        <taxon>Salinibacter</taxon>
    </lineage>
</organism>
<gene>
    <name evidence="1" type="ORF">GGP82_003406</name>
</gene>
<proteinExistence type="predicted"/>
<dbReference type="AlphaFoldDB" id="A0A9X2U4M6"/>
<reference evidence="1" key="1">
    <citation type="submission" date="2022-08" db="EMBL/GenBank/DDBJ databases">
        <title>Genomic Encyclopedia of Type Strains, Phase V (KMG-V): Genome sequencing to study the core and pangenomes of soil and plant-associated prokaryotes.</title>
        <authorList>
            <person name="Whitman W."/>
        </authorList>
    </citation>
    <scope>NUCLEOTIDE SEQUENCE</scope>
    <source>
        <strain evidence="1">SP2016B</strain>
    </source>
</reference>
<accession>A0A9X2U4M6</accession>
<evidence type="ECO:0000313" key="2">
    <source>
        <dbReference type="Proteomes" id="UP001155034"/>
    </source>
</evidence>
<comment type="caution">
    <text evidence="1">The sequence shown here is derived from an EMBL/GenBank/DDBJ whole genome shotgun (WGS) entry which is preliminary data.</text>
</comment>
<sequence>MVAFSLLVIASPLVDRFVPASGALALTIAVLALWL</sequence>
<protein>
    <submittedName>
        <fullName evidence="1">Uncharacterized protein</fullName>
    </submittedName>
</protein>
<dbReference type="EMBL" id="JANTYZ010000022">
    <property type="protein sequence ID" value="MCS3866823.1"/>
    <property type="molecule type" value="Genomic_DNA"/>
</dbReference>